<dbReference type="Proteomes" id="UP000215767">
    <property type="component" value="Unassembled WGS sequence"/>
</dbReference>
<protein>
    <recommendedName>
        <fullName evidence="9">Flagellar M-ring protein</fullName>
    </recommendedName>
</protein>
<evidence type="ECO:0000259" key="12">
    <source>
        <dbReference type="Pfam" id="PF01514"/>
    </source>
</evidence>
<dbReference type="RefSeq" id="WP_094841739.1">
    <property type="nucleotide sequence ID" value="NZ_NEVS01000004.1"/>
</dbReference>
<evidence type="ECO:0000256" key="5">
    <source>
        <dbReference type="ARBA" id="ARBA00022692"/>
    </source>
</evidence>
<keyword evidence="14" id="KW-0969">Cilium</keyword>
<keyword evidence="14" id="KW-0282">Flagellum</keyword>
<evidence type="ECO:0000256" key="1">
    <source>
        <dbReference type="ARBA" id="ARBA00004117"/>
    </source>
</evidence>
<dbReference type="PANTHER" id="PTHR30046:SF0">
    <property type="entry name" value="FLAGELLAR M-RING PROTEIN"/>
    <property type="match status" value="1"/>
</dbReference>
<comment type="similarity">
    <text evidence="3 9">Belongs to the FliF family.</text>
</comment>
<dbReference type="InterPro" id="IPR013556">
    <property type="entry name" value="Flag_M-ring_C"/>
</dbReference>
<evidence type="ECO:0000256" key="2">
    <source>
        <dbReference type="ARBA" id="ARBA00004651"/>
    </source>
</evidence>
<dbReference type="InterPro" id="IPR045851">
    <property type="entry name" value="AMP-bd_C_sf"/>
</dbReference>
<feature type="region of interest" description="Disordered" evidence="10">
    <location>
        <begin position="275"/>
        <end position="381"/>
    </location>
</feature>
<evidence type="ECO:0000256" key="10">
    <source>
        <dbReference type="SAM" id="MobiDB-lite"/>
    </source>
</evidence>
<dbReference type="PIRSF" id="PIRSF004862">
    <property type="entry name" value="FliF"/>
    <property type="match status" value="1"/>
</dbReference>
<comment type="function">
    <text evidence="9">The M ring may be actively involved in energy transduction.</text>
</comment>
<name>A0A261UFF5_9BORD</name>
<dbReference type="InterPro" id="IPR000067">
    <property type="entry name" value="FlgMring_FliF"/>
</dbReference>
<evidence type="ECO:0000313" key="14">
    <source>
        <dbReference type="EMBL" id="OZI60325.1"/>
    </source>
</evidence>
<dbReference type="Pfam" id="PF08345">
    <property type="entry name" value="YscJ_FliF_C"/>
    <property type="match status" value="1"/>
</dbReference>
<feature type="compositionally biased region" description="Basic and acidic residues" evidence="10">
    <location>
        <begin position="372"/>
        <end position="381"/>
    </location>
</feature>
<gene>
    <name evidence="14" type="ORF">CAL28_12880</name>
</gene>
<evidence type="ECO:0000256" key="11">
    <source>
        <dbReference type="SAM" id="Phobius"/>
    </source>
</evidence>
<reference evidence="15" key="1">
    <citation type="submission" date="2017-05" db="EMBL/GenBank/DDBJ databases">
        <title>Complete and WGS of Bordetella genogroups.</title>
        <authorList>
            <person name="Spilker T."/>
            <person name="Lipuma J."/>
        </authorList>
    </citation>
    <scope>NUCLEOTIDE SEQUENCE [LARGE SCALE GENOMIC DNA]</scope>
    <source>
        <strain evidence="15">AU8856</strain>
    </source>
</reference>
<evidence type="ECO:0000313" key="15">
    <source>
        <dbReference type="Proteomes" id="UP000215767"/>
    </source>
</evidence>
<dbReference type="PRINTS" id="PR01009">
    <property type="entry name" value="FLGMRINGFLIF"/>
</dbReference>
<feature type="domain" description="Flagellar M-ring C-terminal" evidence="13">
    <location>
        <begin position="254"/>
        <end position="451"/>
    </location>
</feature>
<dbReference type="GO" id="GO:0009431">
    <property type="term" value="C:bacterial-type flagellum basal body, MS ring"/>
    <property type="evidence" value="ECO:0007669"/>
    <property type="project" value="InterPro"/>
</dbReference>
<keyword evidence="14" id="KW-0966">Cell projection</keyword>
<evidence type="ECO:0000256" key="8">
    <source>
        <dbReference type="ARBA" id="ARBA00023143"/>
    </source>
</evidence>
<dbReference type="Pfam" id="PF01514">
    <property type="entry name" value="YscJ_FliF"/>
    <property type="match status" value="1"/>
</dbReference>
<evidence type="ECO:0000256" key="3">
    <source>
        <dbReference type="ARBA" id="ARBA00007971"/>
    </source>
</evidence>
<proteinExistence type="inferred from homology"/>
<dbReference type="GO" id="GO:0005886">
    <property type="term" value="C:plasma membrane"/>
    <property type="evidence" value="ECO:0007669"/>
    <property type="project" value="UniProtKB-SubCell"/>
</dbReference>
<dbReference type="OrthoDB" id="8554211at2"/>
<dbReference type="NCBIfam" id="TIGR00206">
    <property type="entry name" value="fliF"/>
    <property type="match status" value="1"/>
</dbReference>
<feature type="compositionally biased region" description="Low complexity" evidence="10">
    <location>
        <begin position="336"/>
        <end position="369"/>
    </location>
</feature>
<dbReference type="PANTHER" id="PTHR30046">
    <property type="entry name" value="FLAGELLAR M-RING PROTEIN"/>
    <property type="match status" value="1"/>
</dbReference>
<dbReference type="InterPro" id="IPR006182">
    <property type="entry name" value="FliF_N_dom"/>
</dbReference>
<dbReference type="GO" id="GO:0071973">
    <property type="term" value="P:bacterial-type flagellum-dependent cell motility"/>
    <property type="evidence" value="ECO:0007669"/>
    <property type="project" value="InterPro"/>
</dbReference>
<keyword evidence="5 11" id="KW-0812">Transmembrane</keyword>
<keyword evidence="6 11" id="KW-1133">Transmembrane helix</keyword>
<comment type="caution">
    <text evidence="14">The sequence shown here is derived from an EMBL/GenBank/DDBJ whole genome shotgun (WGS) entry which is preliminary data.</text>
</comment>
<dbReference type="Gene3D" id="3.30.300.30">
    <property type="match status" value="1"/>
</dbReference>
<evidence type="ECO:0000256" key="9">
    <source>
        <dbReference type="PIRNR" id="PIRNR004862"/>
    </source>
</evidence>
<dbReference type="InterPro" id="IPR043427">
    <property type="entry name" value="YscJ/FliF"/>
</dbReference>
<feature type="transmembrane region" description="Helical" evidence="11">
    <location>
        <begin position="28"/>
        <end position="47"/>
    </location>
</feature>
<evidence type="ECO:0000256" key="4">
    <source>
        <dbReference type="ARBA" id="ARBA00022475"/>
    </source>
</evidence>
<evidence type="ECO:0000259" key="13">
    <source>
        <dbReference type="Pfam" id="PF08345"/>
    </source>
</evidence>
<dbReference type="EMBL" id="NEVS01000004">
    <property type="protein sequence ID" value="OZI60325.1"/>
    <property type="molecule type" value="Genomic_DNA"/>
</dbReference>
<keyword evidence="8 9" id="KW-0975">Bacterial flagellum</keyword>
<keyword evidence="4" id="KW-1003">Cell membrane</keyword>
<feature type="domain" description="Flagellar M-ring N-terminal" evidence="12">
    <location>
        <begin position="49"/>
        <end position="222"/>
    </location>
</feature>
<accession>A0A261UFF5</accession>
<keyword evidence="15" id="KW-1185">Reference proteome</keyword>
<organism evidence="14 15">
    <name type="scientific">Bordetella genomosp. 11</name>
    <dbReference type="NCBI Taxonomy" id="1416808"/>
    <lineage>
        <taxon>Bacteria</taxon>
        <taxon>Pseudomonadati</taxon>
        <taxon>Pseudomonadota</taxon>
        <taxon>Betaproteobacteria</taxon>
        <taxon>Burkholderiales</taxon>
        <taxon>Alcaligenaceae</taxon>
        <taxon>Bordetella</taxon>
    </lineage>
</organism>
<feature type="compositionally biased region" description="Polar residues" evidence="10">
    <location>
        <begin position="294"/>
        <end position="308"/>
    </location>
</feature>
<comment type="subcellular location">
    <subcellularLocation>
        <location evidence="1 9">Bacterial flagellum basal body</location>
    </subcellularLocation>
    <subcellularLocation>
        <location evidence="2">Cell membrane</location>
        <topology evidence="2">Multi-pass membrane protein</topology>
    </subcellularLocation>
</comment>
<evidence type="ECO:0000256" key="6">
    <source>
        <dbReference type="ARBA" id="ARBA00022989"/>
    </source>
</evidence>
<sequence length="562" mass="61379">MNQQATLTSSLMSRFPVLEKLRTVPKPLLLGAAAAVVALIVAAVMWGRDPNYKVLFSNLDDRDGGAIVTALNQMNVPYRFNETGTAILVPAEKVYDARLQLAGQGLPRGGSVGFELLDNTRFGASQFTEQINYQRGLEGELARSIESMNAVQHARVHLALPRQTLFVRDRRPPTASIVLTLYPGRSIGDSQVSAISWLVASSVPELTVGNVSIVDQNGRLLSSPSGEGRGMDADQTRYVRETEQRTVERILAILNPLVGPGNVHAQASVDMDFSRREETSEVYRPNQEPGQAAVRSQQTNDSQQNGVNPAQGVPGALTNEPPAAAQAPIANPPAAQPGQRPGQPGAQQPGQAQGQAGQAQTATAAQQGPSTTRRENTTNYEVDRTISHIKQPVGAVKRLSVAVVINYLPDKEGEPKAMPADQLNKLTTLVKEAMGYSEARGDSLNVVNSQFNDAEPTTPWWKDPSNIALAKTALGWIVLAILAVWVWRSLVRPIYERYMNPPIDPEVAEIERQEAVREAQEHARAKEMDRFEDNMKRARDMANKDPRAVAMVLRTWMSKDAK</sequence>
<keyword evidence="7 11" id="KW-0472">Membrane</keyword>
<feature type="transmembrane region" description="Helical" evidence="11">
    <location>
        <begin position="473"/>
        <end position="491"/>
    </location>
</feature>
<dbReference type="AlphaFoldDB" id="A0A261UFF5"/>
<dbReference type="GO" id="GO:0003774">
    <property type="term" value="F:cytoskeletal motor activity"/>
    <property type="evidence" value="ECO:0007669"/>
    <property type="project" value="InterPro"/>
</dbReference>
<evidence type="ECO:0000256" key="7">
    <source>
        <dbReference type="ARBA" id="ARBA00023136"/>
    </source>
</evidence>